<reference evidence="1" key="1">
    <citation type="submission" date="2021-06" db="EMBL/GenBank/DDBJ databases">
        <authorList>
            <person name="Kallberg Y."/>
            <person name="Tangrot J."/>
            <person name="Rosling A."/>
        </authorList>
    </citation>
    <scope>NUCLEOTIDE SEQUENCE</scope>
    <source>
        <strain evidence="1">MA453B</strain>
    </source>
</reference>
<dbReference type="Proteomes" id="UP000789405">
    <property type="component" value="Unassembled WGS sequence"/>
</dbReference>
<feature type="non-terminal residue" evidence="1">
    <location>
        <position position="90"/>
    </location>
</feature>
<proteinExistence type="predicted"/>
<sequence length="90" mass="10320">MNPNNYDAIVCAKIPNQLTDPKAYASVTTNMINGPCRELNTNASCMTDNSSNHKRCFKGYSKQFQNETLQGENSYLVYCYHQDFQQVEIR</sequence>
<dbReference type="AlphaFoldDB" id="A0A9N9JGY8"/>
<evidence type="ECO:0000313" key="1">
    <source>
        <dbReference type="EMBL" id="CAG8780358.1"/>
    </source>
</evidence>
<accession>A0A9N9JGY8</accession>
<protein>
    <submittedName>
        <fullName evidence="1">19016_t:CDS:1</fullName>
    </submittedName>
</protein>
<evidence type="ECO:0000313" key="2">
    <source>
        <dbReference type="Proteomes" id="UP000789405"/>
    </source>
</evidence>
<gene>
    <name evidence="1" type="ORF">DERYTH_LOCUS19571</name>
</gene>
<dbReference type="EMBL" id="CAJVPY010021645">
    <property type="protein sequence ID" value="CAG8780358.1"/>
    <property type="molecule type" value="Genomic_DNA"/>
</dbReference>
<name>A0A9N9JGY8_9GLOM</name>
<keyword evidence="2" id="KW-1185">Reference proteome</keyword>
<dbReference type="OrthoDB" id="2287175at2759"/>
<organism evidence="1 2">
    <name type="scientific">Dentiscutata erythropus</name>
    <dbReference type="NCBI Taxonomy" id="1348616"/>
    <lineage>
        <taxon>Eukaryota</taxon>
        <taxon>Fungi</taxon>
        <taxon>Fungi incertae sedis</taxon>
        <taxon>Mucoromycota</taxon>
        <taxon>Glomeromycotina</taxon>
        <taxon>Glomeromycetes</taxon>
        <taxon>Diversisporales</taxon>
        <taxon>Gigasporaceae</taxon>
        <taxon>Dentiscutata</taxon>
    </lineage>
</organism>
<comment type="caution">
    <text evidence="1">The sequence shown here is derived from an EMBL/GenBank/DDBJ whole genome shotgun (WGS) entry which is preliminary data.</text>
</comment>